<protein>
    <submittedName>
        <fullName evidence="6">LysR family transcriptional regulator</fullName>
    </submittedName>
</protein>
<dbReference type="FunFam" id="3.40.190.10:FF:000017">
    <property type="entry name" value="Glycine cleavage system transcriptional activator"/>
    <property type="match status" value="1"/>
</dbReference>
<name>A0A147I3Y3_9SPHN</name>
<proteinExistence type="inferred from homology"/>
<dbReference type="Proteomes" id="UP000072867">
    <property type="component" value="Unassembled WGS sequence"/>
</dbReference>
<organism evidence="6 7">
    <name type="scientific">Sphingomonas sanguinis</name>
    <dbReference type="NCBI Taxonomy" id="33051"/>
    <lineage>
        <taxon>Bacteria</taxon>
        <taxon>Pseudomonadati</taxon>
        <taxon>Pseudomonadota</taxon>
        <taxon>Alphaproteobacteria</taxon>
        <taxon>Sphingomonadales</taxon>
        <taxon>Sphingomonadaceae</taxon>
        <taxon>Sphingomonas</taxon>
    </lineage>
</organism>
<dbReference type="PROSITE" id="PS50931">
    <property type="entry name" value="HTH_LYSR"/>
    <property type="match status" value="1"/>
</dbReference>
<dbReference type="InterPro" id="IPR036388">
    <property type="entry name" value="WH-like_DNA-bd_sf"/>
</dbReference>
<dbReference type="STRING" id="33051.SB4_06680"/>
<evidence type="ECO:0000313" key="6">
    <source>
        <dbReference type="EMBL" id="KTT72882.1"/>
    </source>
</evidence>
<dbReference type="PRINTS" id="PR00039">
    <property type="entry name" value="HTHLYSR"/>
</dbReference>
<dbReference type="InterPro" id="IPR005119">
    <property type="entry name" value="LysR_subst-bd"/>
</dbReference>
<dbReference type="RefSeq" id="WP_058732503.1">
    <property type="nucleotide sequence ID" value="NZ_LDTD01000023.1"/>
</dbReference>
<gene>
    <name evidence="6" type="ORF">NS319_03935</name>
</gene>
<dbReference type="SUPFAM" id="SSF53850">
    <property type="entry name" value="Periplasmic binding protein-like II"/>
    <property type="match status" value="1"/>
</dbReference>
<dbReference type="InterPro" id="IPR058163">
    <property type="entry name" value="LysR-type_TF_proteobact-type"/>
</dbReference>
<keyword evidence="2" id="KW-0805">Transcription regulation</keyword>
<feature type="domain" description="HTH lysR-type" evidence="5">
    <location>
        <begin position="14"/>
        <end position="71"/>
    </location>
</feature>
<accession>A0A147I3Y3</accession>
<dbReference type="AlphaFoldDB" id="A0A147I3Y3"/>
<evidence type="ECO:0000256" key="2">
    <source>
        <dbReference type="ARBA" id="ARBA00023015"/>
    </source>
</evidence>
<sequence>MPNDHSDIHRRELPPLPALASFLAAVETSSFSRAAQRMALTQSAISRQIALLEDWLGVPLFERRGRRVTPTPAALAYAEAVGPAVERLRSATRRLLTPVADRALTIATLPSFGMRWLAPRLPGLTARHPELLVNFAARSYPFDFAEERFDAAIHFGLPDWPGADHALLFHEDVVAVCSSDWLARNPVARPADLLPHTLLSLEARPDAWARWFAAAGMAEAAIREGPVYEHFLMLAHAAAAGMGMALIPSFLIRPELASGALVTPIDVTLSASEAYYLVWPRRSSHSPLFDRFRHWLLDEARAEA</sequence>
<dbReference type="Pfam" id="PF03466">
    <property type="entry name" value="LysR_substrate"/>
    <property type="match status" value="1"/>
</dbReference>
<dbReference type="PANTHER" id="PTHR30537">
    <property type="entry name" value="HTH-TYPE TRANSCRIPTIONAL REGULATOR"/>
    <property type="match status" value="1"/>
</dbReference>
<dbReference type="PATRIC" id="fig|33051.3.peg.1649"/>
<keyword evidence="3" id="KW-0238">DNA-binding</keyword>
<keyword evidence="4" id="KW-0804">Transcription</keyword>
<evidence type="ECO:0000256" key="1">
    <source>
        <dbReference type="ARBA" id="ARBA00009437"/>
    </source>
</evidence>
<reference evidence="6 7" key="1">
    <citation type="journal article" date="2016" name="Front. Microbiol.">
        <title>Genomic Resource of Rice Seed Associated Bacteria.</title>
        <authorList>
            <person name="Midha S."/>
            <person name="Bansal K."/>
            <person name="Sharma S."/>
            <person name="Kumar N."/>
            <person name="Patil P.P."/>
            <person name="Chaudhry V."/>
            <person name="Patil P.B."/>
        </authorList>
    </citation>
    <scope>NUCLEOTIDE SEQUENCE [LARGE SCALE GENOMIC DNA]</scope>
    <source>
        <strain evidence="6 7">NS319</strain>
    </source>
</reference>
<comment type="caution">
    <text evidence="6">The sequence shown here is derived from an EMBL/GenBank/DDBJ whole genome shotgun (WGS) entry which is preliminary data.</text>
</comment>
<evidence type="ECO:0000313" key="7">
    <source>
        <dbReference type="Proteomes" id="UP000072867"/>
    </source>
</evidence>
<comment type="similarity">
    <text evidence="1">Belongs to the LysR transcriptional regulatory family.</text>
</comment>
<evidence type="ECO:0000256" key="4">
    <source>
        <dbReference type="ARBA" id="ARBA00023163"/>
    </source>
</evidence>
<dbReference type="PANTHER" id="PTHR30537:SF26">
    <property type="entry name" value="GLYCINE CLEAVAGE SYSTEM TRANSCRIPTIONAL ACTIVATOR"/>
    <property type="match status" value="1"/>
</dbReference>
<evidence type="ECO:0000256" key="3">
    <source>
        <dbReference type="ARBA" id="ARBA00023125"/>
    </source>
</evidence>
<evidence type="ECO:0000259" key="5">
    <source>
        <dbReference type="PROSITE" id="PS50931"/>
    </source>
</evidence>
<dbReference type="Gene3D" id="1.10.10.10">
    <property type="entry name" value="Winged helix-like DNA-binding domain superfamily/Winged helix DNA-binding domain"/>
    <property type="match status" value="1"/>
</dbReference>
<dbReference type="GO" id="GO:0006351">
    <property type="term" value="P:DNA-templated transcription"/>
    <property type="evidence" value="ECO:0007669"/>
    <property type="project" value="TreeGrafter"/>
</dbReference>
<dbReference type="GO" id="GO:0003700">
    <property type="term" value="F:DNA-binding transcription factor activity"/>
    <property type="evidence" value="ECO:0007669"/>
    <property type="project" value="InterPro"/>
</dbReference>
<dbReference type="Gene3D" id="3.40.190.10">
    <property type="entry name" value="Periplasmic binding protein-like II"/>
    <property type="match status" value="2"/>
</dbReference>
<dbReference type="SUPFAM" id="SSF46785">
    <property type="entry name" value="Winged helix' DNA-binding domain"/>
    <property type="match status" value="1"/>
</dbReference>
<dbReference type="InterPro" id="IPR000847">
    <property type="entry name" value="LysR_HTH_N"/>
</dbReference>
<dbReference type="EMBL" id="LDTD01000023">
    <property type="protein sequence ID" value="KTT72882.1"/>
    <property type="molecule type" value="Genomic_DNA"/>
</dbReference>
<dbReference type="Pfam" id="PF00126">
    <property type="entry name" value="HTH_1"/>
    <property type="match status" value="1"/>
</dbReference>
<dbReference type="GO" id="GO:0043565">
    <property type="term" value="F:sequence-specific DNA binding"/>
    <property type="evidence" value="ECO:0007669"/>
    <property type="project" value="TreeGrafter"/>
</dbReference>
<dbReference type="InterPro" id="IPR036390">
    <property type="entry name" value="WH_DNA-bd_sf"/>
</dbReference>